<sequence length="93" mass="10010">MPAPSNESQSARKDHQQVDGIGRTAAVITREQGDQGGQSPDGDGGGDGGSHFVEVGMPRRFRAGVRIAFVFFWHGKLRLLFLLESIAVSLIDC</sequence>
<dbReference type="Proteomes" id="UP000189310">
    <property type="component" value="Unassembled WGS sequence"/>
</dbReference>
<evidence type="ECO:0000313" key="2">
    <source>
        <dbReference type="EMBL" id="ONN68806.1"/>
    </source>
</evidence>
<protein>
    <submittedName>
        <fullName evidence="2">Uncharacterized protein</fullName>
    </submittedName>
</protein>
<reference evidence="2 3" key="1">
    <citation type="submission" date="2017-01" db="EMBL/GenBank/DDBJ databases">
        <title>Pseudomonas psychrotolerans genome sequencing and assembly.</title>
        <authorList>
            <person name="Vyas B."/>
            <person name="Mayilraj S."/>
        </authorList>
    </citation>
    <scope>NUCLEOTIDE SEQUENCE [LARGE SCALE GENOMIC DNA]</scope>
    <source>
        <strain evidence="2 3">SDS18</strain>
    </source>
</reference>
<organism evidence="2 3">
    <name type="scientific">Pseudomonas oryzihabitans</name>
    <dbReference type="NCBI Taxonomy" id="47885"/>
    <lineage>
        <taxon>Bacteria</taxon>
        <taxon>Pseudomonadati</taxon>
        <taxon>Pseudomonadota</taxon>
        <taxon>Gammaproteobacteria</taxon>
        <taxon>Pseudomonadales</taxon>
        <taxon>Pseudomonadaceae</taxon>
        <taxon>Pseudomonas</taxon>
    </lineage>
</organism>
<keyword evidence="3" id="KW-1185">Reference proteome</keyword>
<evidence type="ECO:0000256" key="1">
    <source>
        <dbReference type="SAM" id="MobiDB-lite"/>
    </source>
</evidence>
<evidence type="ECO:0000313" key="3">
    <source>
        <dbReference type="Proteomes" id="UP000189310"/>
    </source>
</evidence>
<comment type="caution">
    <text evidence="2">The sequence shown here is derived from an EMBL/GenBank/DDBJ whole genome shotgun (WGS) entry which is preliminary data.</text>
</comment>
<proteinExistence type="predicted"/>
<feature type="region of interest" description="Disordered" evidence="1">
    <location>
        <begin position="1"/>
        <end position="52"/>
    </location>
</feature>
<dbReference type="EMBL" id="MTLN01000012">
    <property type="protein sequence ID" value="ONN68806.1"/>
    <property type="molecule type" value="Genomic_DNA"/>
</dbReference>
<gene>
    <name evidence="2" type="ORF">BVL52_23980</name>
</gene>
<name>A0ABX3ILP8_9PSED</name>
<accession>A0ABX3ILP8</accession>